<evidence type="ECO:0000313" key="3">
    <source>
        <dbReference type="Proteomes" id="UP001629113"/>
    </source>
</evidence>
<proteinExistence type="predicted"/>
<dbReference type="PANTHER" id="PTHR13211">
    <property type="entry name" value="TELOMERASE CAJAL BODY PROTEIN 1"/>
    <property type="match status" value="1"/>
</dbReference>
<feature type="compositionally biased region" description="Acidic residues" evidence="1">
    <location>
        <begin position="440"/>
        <end position="450"/>
    </location>
</feature>
<keyword evidence="3" id="KW-1185">Reference proteome</keyword>
<gene>
    <name evidence="2" type="ORF">PVAG01_10193</name>
</gene>
<feature type="region of interest" description="Disordered" evidence="1">
    <location>
        <begin position="42"/>
        <end position="71"/>
    </location>
</feature>
<accession>A0ABR4P5M9</accession>
<feature type="region of interest" description="Disordered" evidence="1">
    <location>
        <begin position="1"/>
        <end position="28"/>
    </location>
</feature>
<organism evidence="2 3">
    <name type="scientific">Phlyctema vagabunda</name>
    <dbReference type="NCBI Taxonomy" id="108571"/>
    <lineage>
        <taxon>Eukaryota</taxon>
        <taxon>Fungi</taxon>
        <taxon>Dikarya</taxon>
        <taxon>Ascomycota</taxon>
        <taxon>Pezizomycotina</taxon>
        <taxon>Leotiomycetes</taxon>
        <taxon>Helotiales</taxon>
        <taxon>Dermateaceae</taxon>
        <taxon>Phlyctema</taxon>
    </lineage>
</organism>
<evidence type="ECO:0000313" key="2">
    <source>
        <dbReference type="EMBL" id="KAL3418477.1"/>
    </source>
</evidence>
<dbReference type="EMBL" id="JBFCZG010000009">
    <property type="protein sequence ID" value="KAL3418477.1"/>
    <property type="molecule type" value="Genomic_DNA"/>
</dbReference>
<dbReference type="InterPro" id="IPR051150">
    <property type="entry name" value="SWT21/TCAB1_mRNA_Telomere"/>
</dbReference>
<dbReference type="InterPro" id="IPR015943">
    <property type="entry name" value="WD40/YVTN_repeat-like_dom_sf"/>
</dbReference>
<sequence length="473" mass="50470">MEATEDGRSPAHMMHGNDTPPNRPTLVASTAGTYCCSISESWDREERVQDEAQRDSESVEPESGARSAEDNEVNYFKSAQWSADGTSLITSSADNRIRTFILPPTLLDKATAPLVLSPYTTHTIPTPTSCVAVYPHFTLSEATSTIYLSAPHDLPIRLQNVLTPAPGNTPLATYKLICPTTEAYLQPASLLWVTPGTHFLTGTDSLIARFDVERSGEGPVTRMPTIPSKRHKMKGGGVGMRGILSTLSLQPSESGDGMLAAGSWTRWVGLYDAGGMGGTVATWSIAGAADGESGIGGAGVSQTAWSACGRYLVVAERMSRGVLVFDVRVTGKMVCWLEDRAALTNQRLSVDVFAGGPDTGVEVWAGGTDGLVRVWENVGMTEGAVQRSWDWSAHDDPVTSTIVHNSGTVVATSSGQRAAFTVGDESGSDSESESESKSDDEGDSDSDSNEDTQTSDSEDYRRIPDNSIKVWAM</sequence>
<dbReference type="Proteomes" id="UP001629113">
    <property type="component" value="Unassembled WGS sequence"/>
</dbReference>
<dbReference type="Gene3D" id="2.130.10.10">
    <property type="entry name" value="YVTN repeat-like/Quinoprotein amine dehydrogenase"/>
    <property type="match status" value="1"/>
</dbReference>
<reference evidence="2 3" key="1">
    <citation type="submission" date="2024-06" db="EMBL/GenBank/DDBJ databases">
        <title>Complete genome of Phlyctema vagabunda strain 19-DSS-EL-015.</title>
        <authorList>
            <person name="Fiorenzani C."/>
        </authorList>
    </citation>
    <scope>NUCLEOTIDE SEQUENCE [LARGE SCALE GENOMIC DNA]</scope>
    <source>
        <strain evidence="2 3">19-DSS-EL-015</strain>
    </source>
</reference>
<feature type="region of interest" description="Disordered" evidence="1">
    <location>
        <begin position="414"/>
        <end position="473"/>
    </location>
</feature>
<comment type="caution">
    <text evidence="2">The sequence shown here is derived from an EMBL/GenBank/DDBJ whole genome shotgun (WGS) entry which is preliminary data.</text>
</comment>
<dbReference type="SUPFAM" id="SSF50978">
    <property type="entry name" value="WD40 repeat-like"/>
    <property type="match status" value="1"/>
</dbReference>
<name>A0ABR4P5M9_9HELO</name>
<dbReference type="InterPro" id="IPR036322">
    <property type="entry name" value="WD40_repeat_dom_sf"/>
</dbReference>
<feature type="compositionally biased region" description="Basic and acidic residues" evidence="1">
    <location>
        <begin position="42"/>
        <end position="57"/>
    </location>
</feature>
<dbReference type="PANTHER" id="PTHR13211:SF0">
    <property type="entry name" value="TELOMERASE CAJAL BODY PROTEIN 1"/>
    <property type="match status" value="1"/>
</dbReference>
<protein>
    <submittedName>
        <fullName evidence="2">WD repeat domain-containing protein</fullName>
    </submittedName>
</protein>
<evidence type="ECO:0000256" key="1">
    <source>
        <dbReference type="SAM" id="MobiDB-lite"/>
    </source>
</evidence>